<evidence type="ECO:0000313" key="1">
    <source>
        <dbReference type="EMBL" id="JAE36372.1"/>
    </source>
</evidence>
<organism evidence="1">
    <name type="scientific">Arundo donax</name>
    <name type="common">Giant reed</name>
    <name type="synonym">Donax arundinaceus</name>
    <dbReference type="NCBI Taxonomy" id="35708"/>
    <lineage>
        <taxon>Eukaryota</taxon>
        <taxon>Viridiplantae</taxon>
        <taxon>Streptophyta</taxon>
        <taxon>Embryophyta</taxon>
        <taxon>Tracheophyta</taxon>
        <taxon>Spermatophyta</taxon>
        <taxon>Magnoliopsida</taxon>
        <taxon>Liliopsida</taxon>
        <taxon>Poales</taxon>
        <taxon>Poaceae</taxon>
        <taxon>PACMAD clade</taxon>
        <taxon>Arundinoideae</taxon>
        <taxon>Arundineae</taxon>
        <taxon>Arundo</taxon>
    </lineage>
</organism>
<protein>
    <submittedName>
        <fullName evidence="1">Uncharacterized protein</fullName>
    </submittedName>
</protein>
<dbReference type="EMBL" id="GBRH01161524">
    <property type="protein sequence ID" value="JAE36372.1"/>
    <property type="molecule type" value="Transcribed_RNA"/>
</dbReference>
<dbReference type="AlphaFoldDB" id="A0A0A9HHY8"/>
<proteinExistence type="predicted"/>
<reference evidence="1" key="2">
    <citation type="journal article" date="2015" name="Data Brief">
        <title>Shoot transcriptome of the giant reed, Arundo donax.</title>
        <authorList>
            <person name="Barrero R.A."/>
            <person name="Guerrero F.D."/>
            <person name="Moolhuijzen P."/>
            <person name="Goolsby J.A."/>
            <person name="Tidwell J."/>
            <person name="Bellgard S.E."/>
            <person name="Bellgard M.I."/>
        </authorList>
    </citation>
    <scope>NUCLEOTIDE SEQUENCE</scope>
    <source>
        <tissue evidence="1">Shoot tissue taken approximately 20 cm above the soil surface</tissue>
    </source>
</reference>
<reference evidence="1" key="1">
    <citation type="submission" date="2014-09" db="EMBL/GenBank/DDBJ databases">
        <authorList>
            <person name="Magalhaes I.L.F."/>
            <person name="Oliveira U."/>
            <person name="Santos F.R."/>
            <person name="Vidigal T.H.D.A."/>
            <person name="Brescovit A.D."/>
            <person name="Santos A.J."/>
        </authorList>
    </citation>
    <scope>NUCLEOTIDE SEQUENCE</scope>
    <source>
        <tissue evidence="1">Shoot tissue taken approximately 20 cm above the soil surface</tissue>
    </source>
</reference>
<name>A0A0A9HHY8_ARUDO</name>
<sequence length="38" mass="4209">MQQSKNLLRNNKTKDLALAQVLLASLTARNIKSLTLQA</sequence>
<accession>A0A0A9HHY8</accession>